<reference evidence="1 2" key="1">
    <citation type="submission" date="2021-01" db="EMBL/GenBank/DDBJ databases">
        <title>Belnapia mucosa sp. nov. and Belnapia arida sp. nov., isolated from the Tabernas Desert (Almeria, Spain).</title>
        <authorList>
            <person name="Molina-Menor E."/>
            <person name="Vidal-Verdu A."/>
            <person name="Calonge A."/>
            <person name="Satari L."/>
            <person name="Pereto J."/>
            <person name="Porcar M."/>
        </authorList>
    </citation>
    <scope>NUCLEOTIDE SEQUENCE [LARGE SCALE GENOMIC DNA]</scope>
    <source>
        <strain evidence="1 2">T18</strain>
    </source>
</reference>
<gene>
    <name evidence="1" type="ORF">JMJ56_25440</name>
</gene>
<evidence type="ECO:0000313" key="2">
    <source>
        <dbReference type="Proteomes" id="UP000660885"/>
    </source>
</evidence>
<dbReference type="Proteomes" id="UP000660885">
    <property type="component" value="Unassembled WGS sequence"/>
</dbReference>
<organism evidence="1 2">
    <name type="scientific">Belnapia arida</name>
    <dbReference type="NCBI Taxonomy" id="2804533"/>
    <lineage>
        <taxon>Bacteria</taxon>
        <taxon>Pseudomonadati</taxon>
        <taxon>Pseudomonadota</taxon>
        <taxon>Alphaproteobacteria</taxon>
        <taxon>Acetobacterales</taxon>
        <taxon>Roseomonadaceae</taxon>
        <taxon>Belnapia</taxon>
    </lineage>
</organism>
<evidence type="ECO:0000313" key="1">
    <source>
        <dbReference type="EMBL" id="MBL6081344.1"/>
    </source>
</evidence>
<name>A0ABS1U9L9_9PROT</name>
<comment type="caution">
    <text evidence="1">The sequence shown here is derived from an EMBL/GenBank/DDBJ whole genome shotgun (WGS) entry which is preliminary data.</text>
</comment>
<proteinExistence type="predicted"/>
<sequence>MLAHRAGYLSALQVLHASANAPAPDINGRNSTREQQYANHPVSIVLLAKQGFSHNSVEIYHAARYQNVCLNWSYERVGCKINWRAVVQFIMTLPNQFK</sequence>
<dbReference type="RefSeq" id="WP_202834567.1">
    <property type="nucleotide sequence ID" value="NZ_JAETWB010000025.1"/>
</dbReference>
<dbReference type="EMBL" id="JAETWB010000025">
    <property type="protein sequence ID" value="MBL6081344.1"/>
    <property type="molecule type" value="Genomic_DNA"/>
</dbReference>
<protein>
    <submittedName>
        <fullName evidence="1">Uncharacterized protein</fullName>
    </submittedName>
</protein>
<accession>A0ABS1U9L9</accession>
<keyword evidence="2" id="KW-1185">Reference proteome</keyword>